<proteinExistence type="predicted"/>
<organism evidence="1 2">
    <name type="scientific">Flemingia macrophylla</name>
    <dbReference type="NCBI Taxonomy" id="520843"/>
    <lineage>
        <taxon>Eukaryota</taxon>
        <taxon>Viridiplantae</taxon>
        <taxon>Streptophyta</taxon>
        <taxon>Embryophyta</taxon>
        <taxon>Tracheophyta</taxon>
        <taxon>Spermatophyta</taxon>
        <taxon>Magnoliopsida</taxon>
        <taxon>eudicotyledons</taxon>
        <taxon>Gunneridae</taxon>
        <taxon>Pentapetalae</taxon>
        <taxon>rosids</taxon>
        <taxon>fabids</taxon>
        <taxon>Fabales</taxon>
        <taxon>Fabaceae</taxon>
        <taxon>Papilionoideae</taxon>
        <taxon>50 kb inversion clade</taxon>
        <taxon>NPAAA clade</taxon>
        <taxon>indigoferoid/millettioid clade</taxon>
        <taxon>Phaseoleae</taxon>
        <taxon>Flemingia</taxon>
    </lineage>
</organism>
<name>A0ABD1LE23_9FABA</name>
<protein>
    <submittedName>
        <fullName evidence="1">Uncharacterized protein</fullName>
    </submittedName>
</protein>
<dbReference type="Proteomes" id="UP001603857">
    <property type="component" value="Unassembled WGS sequence"/>
</dbReference>
<reference evidence="1 2" key="1">
    <citation type="submission" date="2024-08" db="EMBL/GenBank/DDBJ databases">
        <title>Insights into the chromosomal genome structure of Flemingia macrophylla.</title>
        <authorList>
            <person name="Ding Y."/>
            <person name="Zhao Y."/>
            <person name="Bi W."/>
            <person name="Wu M."/>
            <person name="Zhao G."/>
            <person name="Gong Y."/>
            <person name="Li W."/>
            <person name="Zhang P."/>
        </authorList>
    </citation>
    <scope>NUCLEOTIDE SEQUENCE [LARGE SCALE GENOMIC DNA]</scope>
    <source>
        <strain evidence="1">DYQJB</strain>
        <tissue evidence="1">Leaf</tissue>
    </source>
</reference>
<evidence type="ECO:0000313" key="1">
    <source>
        <dbReference type="EMBL" id="KAL2321200.1"/>
    </source>
</evidence>
<gene>
    <name evidence="1" type="ORF">Fmac_030169</name>
</gene>
<accession>A0ABD1LE23</accession>
<comment type="caution">
    <text evidence="1">The sequence shown here is derived from an EMBL/GenBank/DDBJ whole genome shotgun (WGS) entry which is preliminary data.</text>
</comment>
<dbReference type="EMBL" id="JBGMDY010000010">
    <property type="protein sequence ID" value="KAL2321200.1"/>
    <property type="molecule type" value="Genomic_DNA"/>
</dbReference>
<evidence type="ECO:0000313" key="2">
    <source>
        <dbReference type="Proteomes" id="UP001603857"/>
    </source>
</evidence>
<dbReference type="AlphaFoldDB" id="A0ABD1LE23"/>
<keyword evidence="2" id="KW-1185">Reference proteome</keyword>
<sequence length="83" mass="9767">MDNCSYKKLREVMVCLVLKRNCSCYLLVKIVFVRDHNWLNTPSSQLLFNKHSNFVVRSIFERGREEIKGLQNTTLLHLILVSL</sequence>